<reference evidence="3" key="1">
    <citation type="journal article" date="2021" name="Nat. Commun.">
        <title>Genetic determinants of endophytism in the Arabidopsis root mycobiome.</title>
        <authorList>
            <person name="Mesny F."/>
            <person name="Miyauchi S."/>
            <person name="Thiergart T."/>
            <person name="Pickel B."/>
            <person name="Atanasova L."/>
            <person name="Karlsson M."/>
            <person name="Huettel B."/>
            <person name="Barry K.W."/>
            <person name="Haridas S."/>
            <person name="Chen C."/>
            <person name="Bauer D."/>
            <person name="Andreopoulos W."/>
            <person name="Pangilinan J."/>
            <person name="LaButti K."/>
            <person name="Riley R."/>
            <person name="Lipzen A."/>
            <person name="Clum A."/>
            <person name="Drula E."/>
            <person name="Henrissat B."/>
            <person name="Kohler A."/>
            <person name="Grigoriev I.V."/>
            <person name="Martin F.M."/>
            <person name="Hacquard S."/>
        </authorList>
    </citation>
    <scope>NUCLEOTIDE SEQUENCE</scope>
    <source>
        <strain evidence="3">MPI-CAGE-CH-0230</strain>
    </source>
</reference>
<keyword evidence="2" id="KW-1133">Transmembrane helix</keyword>
<evidence type="ECO:0000256" key="1">
    <source>
        <dbReference type="SAM" id="MobiDB-lite"/>
    </source>
</evidence>
<keyword evidence="2" id="KW-0812">Transmembrane</keyword>
<evidence type="ECO:0000313" key="4">
    <source>
        <dbReference type="Proteomes" id="UP000756346"/>
    </source>
</evidence>
<dbReference type="AlphaFoldDB" id="A0A9P9BVX1"/>
<feature type="transmembrane region" description="Helical" evidence="2">
    <location>
        <begin position="98"/>
        <end position="118"/>
    </location>
</feature>
<feature type="transmembrane region" description="Helical" evidence="2">
    <location>
        <begin position="7"/>
        <end position="24"/>
    </location>
</feature>
<accession>A0A9P9BVX1</accession>
<feature type="transmembrane region" description="Helical" evidence="2">
    <location>
        <begin position="124"/>
        <end position="143"/>
    </location>
</feature>
<dbReference type="Pfam" id="PF14087">
    <property type="entry name" value="DUF4267"/>
    <property type="match status" value="1"/>
</dbReference>
<sequence>MEYIPAVFKAVSVTFSGLAMWIGANGVFRPTSFAAGFGIPIDNTGKAPRGGDRTQHQSATSEPTTRAYVRLMGIRELATGVILALFARQGKWDEMATILVTIGVLVAGTDGLFLARVAGRTDLGVFHALPGGMIALLSGLFLWQRT</sequence>
<feature type="region of interest" description="Disordered" evidence="1">
    <location>
        <begin position="44"/>
        <end position="63"/>
    </location>
</feature>
<proteinExistence type="predicted"/>
<comment type="caution">
    <text evidence="3">The sequence shown here is derived from an EMBL/GenBank/DDBJ whole genome shotgun (WGS) entry which is preliminary data.</text>
</comment>
<dbReference type="RefSeq" id="XP_046014579.1">
    <property type="nucleotide sequence ID" value="XM_046149797.1"/>
</dbReference>
<name>A0A9P9BVX1_9PEZI</name>
<dbReference type="InterPro" id="IPR025363">
    <property type="entry name" value="DUF4267"/>
</dbReference>
<dbReference type="GeneID" id="70179343"/>
<keyword evidence="2" id="KW-0472">Membrane</keyword>
<dbReference type="OrthoDB" id="5594884at2759"/>
<organism evidence="3 4">
    <name type="scientific">Microdochium trichocladiopsis</name>
    <dbReference type="NCBI Taxonomy" id="1682393"/>
    <lineage>
        <taxon>Eukaryota</taxon>
        <taxon>Fungi</taxon>
        <taxon>Dikarya</taxon>
        <taxon>Ascomycota</taxon>
        <taxon>Pezizomycotina</taxon>
        <taxon>Sordariomycetes</taxon>
        <taxon>Xylariomycetidae</taxon>
        <taxon>Xylariales</taxon>
        <taxon>Microdochiaceae</taxon>
        <taxon>Microdochium</taxon>
    </lineage>
</organism>
<evidence type="ECO:0000313" key="3">
    <source>
        <dbReference type="EMBL" id="KAH7033747.1"/>
    </source>
</evidence>
<dbReference type="EMBL" id="JAGTJQ010000004">
    <property type="protein sequence ID" value="KAH7033747.1"/>
    <property type="molecule type" value="Genomic_DNA"/>
</dbReference>
<evidence type="ECO:0000256" key="2">
    <source>
        <dbReference type="SAM" id="Phobius"/>
    </source>
</evidence>
<protein>
    <recommendedName>
        <fullName evidence="5">DUF4267 domain-containing protein</fullName>
    </recommendedName>
</protein>
<evidence type="ECO:0008006" key="5">
    <source>
        <dbReference type="Google" id="ProtNLM"/>
    </source>
</evidence>
<gene>
    <name evidence="3" type="ORF">B0I36DRAFT_240893</name>
</gene>
<keyword evidence="4" id="KW-1185">Reference proteome</keyword>
<dbReference type="Proteomes" id="UP000756346">
    <property type="component" value="Unassembled WGS sequence"/>
</dbReference>